<gene>
    <name evidence="1" type="ORF">SAMN04488579_10263</name>
</gene>
<evidence type="ECO:0000313" key="2">
    <source>
        <dbReference type="Proteomes" id="UP000199652"/>
    </source>
</evidence>
<proteinExistence type="predicted"/>
<dbReference type="AlphaFoldDB" id="A0A1H3BGE4"/>
<dbReference type="Proteomes" id="UP000199652">
    <property type="component" value="Unassembled WGS sequence"/>
</dbReference>
<organism evidence="1 2">
    <name type="scientific">Eubacterium barkeri</name>
    <name type="common">Clostridium barkeri</name>
    <dbReference type="NCBI Taxonomy" id="1528"/>
    <lineage>
        <taxon>Bacteria</taxon>
        <taxon>Bacillati</taxon>
        <taxon>Bacillota</taxon>
        <taxon>Clostridia</taxon>
        <taxon>Eubacteriales</taxon>
        <taxon>Eubacteriaceae</taxon>
        <taxon>Eubacterium</taxon>
    </lineage>
</organism>
<keyword evidence="2" id="KW-1185">Reference proteome</keyword>
<sequence>MDKKSEYLKEISKRGDHYGYQGGIYDLLTWCEKMSVLEVTEEEARRFLENPNAPYHSKGI</sequence>
<accession>A0A1H3BGE4</accession>
<protein>
    <submittedName>
        <fullName evidence="1">Uncharacterized protein</fullName>
    </submittedName>
</protein>
<dbReference type="EMBL" id="FNOU01000002">
    <property type="protein sequence ID" value="SDX40771.1"/>
    <property type="molecule type" value="Genomic_DNA"/>
</dbReference>
<name>A0A1H3BGE4_EUBBA</name>
<reference evidence="2" key="1">
    <citation type="submission" date="2016-10" db="EMBL/GenBank/DDBJ databases">
        <authorList>
            <person name="Varghese N."/>
            <person name="Submissions S."/>
        </authorList>
    </citation>
    <scope>NUCLEOTIDE SEQUENCE [LARGE SCALE GENOMIC DNA]</scope>
    <source>
        <strain evidence="2">VPI 5359</strain>
    </source>
</reference>
<evidence type="ECO:0000313" key="1">
    <source>
        <dbReference type="EMBL" id="SDX40771.1"/>
    </source>
</evidence>
<dbReference type="RefSeq" id="WP_090242748.1">
    <property type="nucleotide sequence ID" value="NZ_FNOU01000002.1"/>
</dbReference>